<keyword evidence="7" id="KW-1185">Reference proteome</keyword>
<gene>
    <name evidence="6" type="ORF">PMACD_LOCUS10969</name>
</gene>
<dbReference type="SMART" id="SM00868">
    <property type="entry name" value="zf-AD"/>
    <property type="match status" value="1"/>
</dbReference>
<feature type="binding site" evidence="2">
    <location>
        <position position="69"/>
    </location>
    <ligand>
        <name>Zn(2+)</name>
        <dbReference type="ChEBI" id="CHEBI:29105"/>
    </ligand>
</feature>
<comment type="caution">
    <text evidence="6">The sequence shown here is derived from an EMBL/GenBank/DDBJ whole genome shotgun (WGS) entry which is preliminary data.</text>
</comment>
<name>A0A821UW03_9NEOP</name>
<dbReference type="InterPro" id="IPR013087">
    <property type="entry name" value="Znf_C2H2_type"/>
</dbReference>
<sequence length="2422" mass="274438">MSAKKRRLKNGAIPSKNLPNIKATSSGPRATQLCDIEDNKLKEPNNYERAPFKKMLKDGANNSDSLAECRACLQLCSVEEQHNLFKFWDPPWAGMQNTPAEDLSKLACVQISQTDAHSKILCQSCYKHLQNACQFVEIVKKADEVLSLRIGVNPHTPDSWPKPIQVDKNVPYDKVQIKDEIFSDEETQQMNEEDFSNVDVKIEADDWPSQSVHINGIISLGQLNKEMAEINGYLPEVEQNGKTKGLTSEGPITNGVVNSKHDKADSFNTNCLIVRVKEEPVSDAESETNASDLSLDCILCSKTFLSLTGLKAHVIAQHTYKTVRRKTIDDAEDNLLNYVCKICQRRFETSTDLMVHETCHNMCVCYGCNTSFETFDQLSQHRRSCKSLKNSEVGKVLKLEDVQRMANIAQRILEVITKFTIFSQNSEHGNIDECYQALLAVITQKEDSICDDLSSDDDDLYNLSDLESVDDTLLEYNKHFLSDLDLQKKSSKLIESSVMEHNVTSQTDDGFYSMEHSFKAIGKLLSYPVVKITRLQSPILQNYKSSYLYDNQSDTASSYEDFEELDEFLLAEDLLISIDKRADGVEKQMAKEDDNQLSNSEFSTLNTEVDTSKDLLLHSDFNDIHEKSLSSGFLPLNASNSITEEENIAILEFDDDDDDFHSDNVAVCLDILDKYVSTENYENFGKSSSQTSSKVELKSSFALNVANTNLNPVANDEIINLIDESNDIDNLKKPCIVQPISVNINTSIGQIPKKITTGIASSALTLFNINEPRVIQNASITNANLVTTPLGTSGDKTINYMKNIAETSCALKSNIINEQCSSISAVLNKQTETGEMNLSNFYKLHDNETHKIEKHTIKKKAYVRATDVNISENNSKVQTAKLSTSIIVECENDVIGCDNDKEPSSRELPSSVTCDANSQTFEPLSLPRLVGVNNKFIFRYRSTRKIRRGCKMDCKFSCRKIFTSHLRYNKFKDFWKMDLSAQSKFLDDNVVKKVSRKLLPRNRFFLPISNESVRVCRKFIEDTFSILMLSYRKELRKYNMSFDDYYSNVRKKDTKVLDCYKKQTLSKCVSTIHIFKENETNGDGDTKQWDDCVIKKTNNMAQRNYGAEKCCISSIHRDIKTNATSGDTPIVHYSMKNGHKKLVDQTRSEINKHMSEPNLKICSKKSKFERVPTLRKNDSASGASNIKKRYRFNNITINVSTSDKVSFSRSNPYVKLIDVGFYTQLHSLDVPETSSTNSTQTHSQLVQNIDISNLSLVQNVDPSPSYQSDKNNLSCRIDTDLDIPNKDSDSQSILENEVKTNLPHSSFEDFQTSKDINCQSILQEKLKTEMAHPSNENQQISNVTNGRTLLKGEIKTKSLPLVIEEFQASDEKSNNYSTSHNIEGQDPCSFVEDLPKLYVKSNKQPLLNHPKITNYQDNLSNKESENEQSIAVEIKHNEDSSCHSIRQDQIKNHLPHISNENLLKSNDESNGRSNLPLSSYIEITNAFCEDLCDSQINYGDSNSQNIIHALNDDPQTYAEASARPTIEEETSIETLTHPFHADLQICYENDPKIAQAFNRSNTFEHTNTNLQMGNKDIIKQQNVKTNLSHLTITNSLTYNKDNGESNCHSSSNILESQISIHESNYSQMSSKCTVPENTPEIYVEGLFHPESQLLIDAKRNLKQHYQKKSNHFKLQRIIGKGHKFIFRYKVTRSLRPGCQHCTYKCTQVIGFDQRRVLFENFWKMDIHAQTTYLNENVFLINPILGLHDINETRMKRNHKFFFTVYGKRFRVCKKFFLNTLSILMADLKNDSSRLKVMRQRLNPYVKLIDIGFHKEPQPAIEDVSSVSNTSSGETSVSVSWNDSLDSYSELELYSLHTKIELSNQLHNPPKKFMLEAINDNAFQSNSSDSQSQSPVYAQLSTVDQHFDNEIVTNINSSNVEPCDKNTHLMKPHEINSIGPFITNVTQAGNKEQSFKAILNDWSKPQDLDKHKRAPFKCTTNSNQYSNKNCTHTIYMETKSDSFYEIGDKLKNMDICYESSLDSANTSMLDLRQTISVPNFLDCDNHINTVYFDSETYERSDTEEFSKDSQIQNDSALSSLSSAGTNPGVESQTDIQEDKVTDALQLSTQKECAVYELSKNIDSVFIETAQDINNAMNRSERQLDHRERGNTIPTTALTDSLPTFTESINNGSTKLTNSVYVLNKINISSIDQNTSVINIDEERSLDTTEQHTNVIQDNTYLNEQLHPNQASDTSNISMESFKCSNLNIEISNQTYQSSSNTDSLTTETDGVVTPIQDKNNSNNGVTLLSDLDVQNQNYHNTKVNPSSSPEGTSFTYTDFYNSSSEDPESNEMQLINDNRLESDYAQLSNVYEPTRVESYLITKDTYYGTESSCSQFSYDTRSTMNCSKSSLDFYPSFDSQNVIENVECDVPQSFESILNDWAS</sequence>
<evidence type="ECO:0000259" key="4">
    <source>
        <dbReference type="PROSITE" id="PS50157"/>
    </source>
</evidence>
<dbReference type="Gene3D" id="3.40.1800.20">
    <property type="match status" value="1"/>
</dbReference>
<dbReference type="GO" id="GO:0005634">
    <property type="term" value="C:nucleus"/>
    <property type="evidence" value="ECO:0007669"/>
    <property type="project" value="InterPro"/>
</dbReference>
<feature type="region of interest" description="Disordered" evidence="3">
    <location>
        <begin position="2060"/>
        <end position="2094"/>
    </location>
</feature>
<evidence type="ECO:0000256" key="2">
    <source>
        <dbReference type="PROSITE-ProRule" id="PRU01263"/>
    </source>
</evidence>
<protein>
    <submittedName>
        <fullName evidence="6">Uncharacterized protein</fullName>
    </submittedName>
</protein>
<dbReference type="InterPro" id="IPR012934">
    <property type="entry name" value="Znf_AD"/>
</dbReference>
<feature type="compositionally biased region" description="Polar residues" evidence="3">
    <location>
        <begin position="2067"/>
        <end position="2093"/>
    </location>
</feature>
<keyword evidence="2" id="KW-0479">Metal-binding</keyword>
<accession>A0A821UW03</accession>
<dbReference type="Proteomes" id="UP000663880">
    <property type="component" value="Unassembled WGS sequence"/>
</dbReference>
<dbReference type="SUPFAM" id="SSF57716">
    <property type="entry name" value="Glucocorticoid receptor-like (DNA-binding domain)"/>
    <property type="match status" value="1"/>
</dbReference>
<evidence type="ECO:0000256" key="1">
    <source>
        <dbReference type="PROSITE-ProRule" id="PRU00042"/>
    </source>
</evidence>
<feature type="binding site" evidence="2">
    <location>
        <position position="72"/>
    </location>
    <ligand>
        <name>Zn(2+)</name>
        <dbReference type="ChEBI" id="CHEBI:29105"/>
    </ligand>
</feature>
<feature type="domain" description="ZAD" evidence="5">
    <location>
        <begin position="67"/>
        <end position="149"/>
    </location>
</feature>
<keyword evidence="2" id="KW-0862">Zinc</keyword>
<dbReference type="Gene3D" id="3.30.160.60">
    <property type="entry name" value="Classic Zinc Finger"/>
    <property type="match status" value="1"/>
</dbReference>
<evidence type="ECO:0000313" key="6">
    <source>
        <dbReference type="EMBL" id="CAF4897143.1"/>
    </source>
</evidence>
<dbReference type="EMBL" id="CAJOBZ010000034">
    <property type="protein sequence ID" value="CAF4897143.1"/>
    <property type="molecule type" value="Genomic_DNA"/>
</dbReference>
<evidence type="ECO:0000259" key="5">
    <source>
        <dbReference type="PROSITE" id="PS51915"/>
    </source>
</evidence>
<feature type="region of interest" description="Disordered" evidence="3">
    <location>
        <begin position="1"/>
        <end position="28"/>
    </location>
</feature>
<proteinExistence type="predicted"/>
<feature type="binding site" evidence="2">
    <location>
        <position position="122"/>
    </location>
    <ligand>
        <name>Zn(2+)</name>
        <dbReference type="ChEBI" id="CHEBI:29105"/>
    </ligand>
</feature>
<dbReference type="PROSITE" id="PS51915">
    <property type="entry name" value="ZAD"/>
    <property type="match status" value="1"/>
</dbReference>
<dbReference type="SMART" id="SM00355">
    <property type="entry name" value="ZnF_C2H2"/>
    <property type="match status" value="2"/>
</dbReference>
<dbReference type="PROSITE" id="PS00028">
    <property type="entry name" value="ZINC_FINGER_C2H2_1"/>
    <property type="match status" value="2"/>
</dbReference>
<dbReference type="GO" id="GO:0008270">
    <property type="term" value="F:zinc ion binding"/>
    <property type="evidence" value="ECO:0007669"/>
    <property type="project" value="UniProtKB-UniRule"/>
</dbReference>
<feature type="binding site" evidence="2">
    <location>
        <position position="125"/>
    </location>
    <ligand>
        <name>Zn(2+)</name>
        <dbReference type="ChEBI" id="CHEBI:29105"/>
    </ligand>
</feature>
<evidence type="ECO:0000256" key="3">
    <source>
        <dbReference type="SAM" id="MobiDB-lite"/>
    </source>
</evidence>
<keyword evidence="1" id="KW-0863">Zinc-finger</keyword>
<dbReference type="OrthoDB" id="7471835at2759"/>
<feature type="domain" description="C2H2-type" evidence="4">
    <location>
        <begin position="338"/>
        <end position="360"/>
    </location>
</feature>
<evidence type="ECO:0000313" key="7">
    <source>
        <dbReference type="Proteomes" id="UP000663880"/>
    </source>
</evidence>
<reference evidence="6" key="1">
    <citation type="submission" date="2021-02" db="EMBL/GenBank/DDBJ databases">
        <authorList>
            <person name="Steward A R."/>
        </authorList>
    </citation>
    <scope>NUCLEOTIDE SEQUENCE</scope>
</reference>
<organism evidence="6 7">
    <name type="scientific">Pieris macdunnoughi</name>
    <dbReference type="NCBI Taxonomy" id="345717"/>
    <lineage>
        <taxon>Eukaryota</taxon>
        <taxon>Metazoa</taxon>
        <taxon>Ecdysozoa</taxon>
        <taxon>Arthropoda</taxon>
        <taxon>Hexapoda</taxon>
        <taxon>Insecta</taxon>
        <taxon>Pterygota</taxon>
        <taxon>Neoptera</taxon>
        <taxon>Endopterygota</taxon>
        <taxon>Lepidoptera</taxon>
        <taxon>Glossata</taxon>
        <taxon>Ditrysia</taxon>
        <taxon>Papilionoidea</taxon>
        <taxon>Pieridae</taxon>
        <taxon>Pierinae</taxon>
        <taxon>Pieris</taxon>
    </lineage>
</organism>
<dbReference type="PROSITE" id="PS50157">
    <property type="entry name" value="ZINC_FINGER_C2H2_2"/>
    <property type="match status" value="1"/>
</dbReference>